<evidence type="ECO:0000256" key="1">
    <source>
        <dbReference type="ARBA" id="ARBA00022679"/>
    </source>
</evidence>
<keyword evidence="1" id="KW-0808">Transferase</keyword>
<feature type="domain" description="RING-type" evidence="9">
    <location>
        <begin position="161"/>
        <end position="362"/>
    </location>
</feature>
<dbReference type="CDD" id="cd22584">
    <property type="entry name" value="Rcat_RBR_unk"/>
    <property type="match status" value="1"/>
</dbReference>
<dbReference type="SUPFAM" id="SSF57850">
    <property type="entry name" value="RING/U-box"/>
    <property type="match status" value="2"/>
</dbReference>
<dbReference type="InterPro" id="IPR044066">
    <property type="entry name" value="TRIAD_supradom"/>
</dbReference>
<evidence type="ECO:0000256" key="8">
    <source>
        <dbReference type="SAM" id="MobiDB-lite"/>
    </source>
</evidence>
<dbReference type="Gene3D" id="1.20.120.1750">
    <property type="match status" value="1"/>
</dbReference>
<dbReference type="STRING" id="1076935.U4L7R1"/>
<dbReference type="PROSITE" id="PS51873">
    <property type="entry name" value="TRIAD"/>
    <property type="match status" value="1"/>
</dbReference>
<gene>
    <name evidence="10" type="ORF">PCON_08811</name>
</gene>
<dbReference type="OMA" id="PENHAYC"/>
<organism evidence="10 11">
    <name type="scientific">Pyronema omphalodes (strain CBS 100304)</name>
    <name type="common">Pyronema confluens</name>
    <dbReference type="NCBI Taxonomy" id="1076935"/>
    <lineage>
        <taxon>Eukaryota</taxon>
        <taxon>Fungi</taxon>
        <taxon>Dikarya</taxon>
        <taxon>Ascomycota</taxon>
        <taxon>Pezizomycotina</taxon>
        <taxon>Pezizomycetes</taxon>
        <taxon>Pezizales</taxon>
        <taxon>Pyronemataceae</taxon>
        <taxon>Pyronema</taxon>
    </lineage>
</organism>
<accession>U4L7R1</accession>
<keyword evidence="2" id="KW-0479">Metal-binding</keyword>
<dbReference type="PANTHER" id="PTHR11685">
    <property type="entry name" value="RBR FAMILY RING FINGER AND IBR DOMAIN-CONTAINING"/>
    <property type="match status" value="1"/>
</dbReference>
<evidence type="ECO:0000256" key="4">
    <source>
        <dbReference type="ARBA" id="ARBA00022771"/>
    </source>
</evidence>
<dbReference type="GO" id="GO:0008270">
    <property type="term" value="F:zinc ion binding"/>
    <property type="evidence" value="ECO:0007669"/>
    <property type="project" value="UniProtKB-KW"/>
</dbReference>
<keyword evidence="3" id="KW-0677">Repeat</keyword>
<keyword evidence="7" id="KW-0175">Coiled coil</keyword>
<keyword evidence="6" id="KW-0862">Zinc</keyword>
<dbReference type="AlphaFoldDB" id="U4L7R1"/>
<sequence>MATSLALPDERFANILAIQMEELAVAGNYSDPDWLFAKTLMETEIQQQLQVWQDHAFAQSMQRAAALDGQLIEEELARERQLQEDRVLAQQTQQRLDQGDDVVIAGPATKRQRVAPPMDPEVAVVYNRFVADVSPVCWKDRGKGEGTSGDAEGRQTMNMRRIVDCNVCQEPKDDFEVVKLACEHHHCLECLQTNFRHSIQTGLHLPRCCDDIPIAHAADVLNETELSAFQGLLALQKATRRILCSNAKCATTILPQWTKGDIALCLACNRQTCTLCHEAAHEGECPSDADTQSFLEVAEKMKYQRCYACGQMCDLKQGCYHITCRCSAHFCYICGAKWKTCKCIHFEEQALRGDGPSTSRFLFSRRPENYSIQRDQLANEIRAQARQHEQEQRIQLQALRIFKAERAEERELALAYQEIRKQEDQEKECYFREQKAIRRNNWTQRDRILRMRMVVSQRLTACVENRGFGSRSKGKQKATVENFDPILDSIMEYMVLIESQPPKPKKKPAKTRVEKQKRPVSEKERDNRVPIGTLRLVGMLMKGRGTIKL</sequence>
<evidence type="ECO:0000256" key="7">
    <source>
        <dbReference type="SAM" id="Coils"/>
    </source>
</evidence>
<evidence type="ECO:0000313" key="11">
    <source>
        <dbReference type="Proteomes" id="UP000018144"/>
    </source>
</evidence>
<keyword evidence="5" id="KW-0833">Ubl conjugation pathway</keyword>
<evidence type="ECO:0000313" key="10">
    <source>
        <dbReference type="EMBL" id="CCX09218.1"/>
    </source>
</evidence>
<evidence type="ECO:0000256" key="6">
    <source>
        <dbReference type="ARBA" id="ARBA00022833"/>
    </source>
</evidence>
<feature type="coiled-coil region" evidence="7">
    <location>
        <begin position="374"/>
        <end position="425"/>
    </location>
</feature>
<dbReference type="GO" id="GO:0004842">
    <property type="term" value="F:ubiquitin-protein transferase activity"/>
    <property type="evidence" value="ECO:0007669"/>
    <property type="project" value="InterPro"/>
</dbReference>
<protein>
    <submittedName>
        <fullName evidence="10">Similar to Uncharacterized protein DDB_G0292642 acc. no. Q54CX4</fullName>
    </submittedName>
</protein>
<feature type="compositionally biased region" description="Basic and acidic residues" evidence="8">
    <location>
        <begin position="511"/>
        <end position="527"/>
    </location>
</feature>
<dbReference type="Proteomes" id="UP000018144">
    <property type="component" value="Unassembled WGS sequence"/>
</dbReference>
<feature type="region of interest" description="Disordered" evidence="8">
    <location>
        <begin position="499"/>
        <end position="527"/>
    </location>
</feature>
<reference evidence="10 11" key="1">
    <citation type="journal article" date="2013" name="PLoS Genet.">
        <title>The genome and development-dependent transcriptomes of Pyronema confluens: a window into fungal evolution.</title>
        <authorList>
            <person name="Traeger S."/>
            <person name="Altegoer F."/>
            <person name="Freitag M."/>
            <person name="Gabaldon T."/>
            <person name="Kempken F."/>
            <person name="Kumar A."/>
            <person name="Marcet-Houben M."/>
            <person name="Poggeler S."/>
            <person name="Stajich J.E."/>
            <person name="Nowrousian M."/>
        </authorList>
    </citation>
    <scope>NUCLEOTIDE SEQUENCE [LARGE SCALE GENOMIC DNA]</scope>
    <source>
        <strain evidence="11">CBS 100304</strain>
        <tissue evidence="10">Vegetative mycelium</tissue>
    </source>
</reference>
<proteinExistence type="predicted"/>
<name>U4L7R1_PYROM</name>
<keyword evidence="11" id="KW-1185">Reference proteome</keyword>
<dbReference type="EMBL" id="HF935444">
    <property type="protein sequence ID" value="CCX09218.1"/>
    <property type="molecule type" value="Genomic_DNA"/>
</dbReference>
<dbReference type="GO" id="GO:0016567">
    <property type="term" value="P:protein ubiquitination"/>
    <property type="evidence" value="ECO:0007669"/>
    <property type="project" value="InterPro"/>
</dbReference>
<evidence type="ECO:0000259" key="9">
    <source>
        <dbReference type="PROSITE" id="PS51873"/>
    </source>
</evidence>
<keyword evidence="4" id="KW-0863">Zinc-finger</keyword>
<dbReference type="eggNOG" id="KOG1812">
    <property type="taxonomic scope" value="Eukaryota"/>
</dbReference>
<evidence type="ECO:0000256" key="2">
    <source>
        <dbReference type="ARBA" id="ARBA00022723"/>
    </source>
</evidence>
<evidence type="ECO:0000256" key="5">
    <source>
        <dbReference type="ARBA" id="ARBA00022786"/>
    </source>
</evidence>
<evidence type="ECO:0000256" key="3">
    <source>
        <dbReference type="ARBA" id="ARBA00022737"/>
    </source>
</evidence>
<dbReference type="InterPro" id="IPR031127">
    <property type="entry name" value="E3_UB_ligase_RBR"/>
</dbReference>
<dbReference type="OrthoDB" id="9977870at2759"/>